<dbReference type="PROSITE" id="PS00211">
    <property type="entry name" value="ABC_TRANSPORTER_1"/>
    <property type="match status" value="1"/>
</dbReference>
<dbReference type="GO" id="GO:0016020">
    <property type="term" value="C:membrane"/>
    <property type="evidence" value="ECO:0007669"/>
    <property type="project" value="InterPro"/>
</dbReference>
<keyword evidence="1" id="KW-0813">Transport</keyword>
<evidence type="ECO:0000256" key="8">
    <source>
        <dbReference type="ARBA" id="ARBA00023136"/>
    </source>
</evidence>
<evidence type="ECO:0000313" key="10">
    <source>
        <dbReference type="EMBL" id="TLD70920.1"/>
    </source>
</evidence>
<evidence type="ECO:0000256" key="2">
    <source>
        <dbReference type="ARBA" id="ARBA00022475"/>
    </source>
</evidence>
<feature type="domain" description="ABC transporter" evidence="9">
    <location>
        <begin position="2"/>
        <end position="243"/>
    </location>
</feature>
<keyword evidence="4" id="KW-0592">Phosphate transport</keyword>
<keyword evidence="2" id="KW-1003">Cell membrane</keyword>
<organism evidence="10 11">
    <name type="scientific">Phragmitibacter flavus</name>
    <dbReference type="NCBI Taxonomy" id="2576071"/>
    <lineage>
        <taxon>Bacteria</taxon>
        <taxon>Pseudomonadati</taxon>
        <taxon>Verrucomicrobiota</taxon>
        <taxon>Verrucomicrobiia</taxon>
        <taxon>Verrucomicrobiales</taxon>
        <taxon>Verrucomicrobiaceae</taxon>
        <taxon>Phragmitibacter</taxon>
    </lineage>
</organism>
<dbReference type="SMART" id="SM00382">
    <property type="entry name" value="AAA"/>
    <property type="match status" value="1"/>
</dbReference>
<dbReference type="PANTHER" id="PTHR43423">
    <property type="entry name" value="ABC TRANSPORTER I FAMILY MEMBER 17"/>
    <property type="match status" value="1"/>
</dbReference>
<proteinExistence type="predicted"/>
<keyword evidence="3" id="KW-0997">Cell inner membrane</keyword>
<dbReference type="CDD" id="cd03260">
    <property type="entry name" value="ABC_PstB_phosphate_transporter"/>
    <property type="match status" value="1"/>
</dbReference>
<dbReference type="EMBL" id="VAUV01000007">
    <property type="protein sequence ID" value="TLD70920.1"/>
    <property type="molecule type" value="Genomic_DNA"/>
</dbReference>
<evidence type="ECO:0000256" key="3">
    <source>
        <dbReference type="ARBA" id="ARBA00022519"/>
    </source>
</evidence>
<evidence type="ECO:0000256" key="1">
    <source>
        <dbReference type="ARBA" id="ARBA00022448"/>
    </source>
</evidence>
<keyword evidence="5" id="KW-0547">Nucleotide-binding</keyword>
<dbReference type="InterPro" id="IPR005670">
    <property type="entry name" value="PstB-like"/>
</dbReference>
<dbReference type="PANTHER" id="PTHR43423:SF12">
    <property type="entry name" value="IRON EXPORT ATP-BINDING PROTEIN FETA-RELATED"/>
    <property type="match status" value="1"/>
</dbReference>
<evidence type="ECO:0000256" key="6">
    <source>
        <dbReference type="ARBA" id="ARBA00022840"/>
    </source>
</evidence>
<dbReference type="GO" id="GO:0035435">
    <property type="term" value="P:phosphate ion transmembrane transport"/>
    <property type="evidence" value="ECO:0007669"/>
    <property type="project" value="InterPro"/>
</dbReference>
<evidence type="ECO:0000256" key="7">
    <source>
        <dbReference type="ARBA" id="ARBA00022967"/>
    </source>
</evidence>
<keyword evidence="11" id="KW-1185">Reference proteome</keyword>
<accession>A0A5R8KF37</accession>
<dbReference type="GO" id="GO:0016887">
    <property type="term" value="F:ATP hydrolysis activity"/>
    <property type="evidence" value="ECO:0007669"/>
    <property type="project" value="InterPro"/>
</dbReference>
<evidence type="ECO:0000256" key="4">
    <source>
        <dbReference type="ARBA" id="ARBA00022592"/>
    </source>
</evidence>
<dbReference type="InterPro" id="IPR027417">
    <property type="entry name" value="P-loop_NTPase"/>
</dbReference>
<keyword evidence="8" id="KW-0472">Membrane</keyword>
<protein>
    <submittedName>
        <fullName evidence="10">Phosphate ABC transporter ATP-binding protein</fullName>
    </submittedName>
</protein>
<sequence length="248" mass="27940">MIEVDHFNFYYGAKQAIFDVCMDIPEREITALIGPSGCGKSTLLRNLNRLNDLIDGVHHEGDIRIDGTSLYDPTVEVISLRKRVGMVFQKYNPFPKTIYENVVFSLRVAGRNGKKELDEVVERSLRSAALWDEVKDRLQESAYGLSGGQQQRLCIARAIANQPQILLMDEPCAALDPIATLKIEELMLDLKKEFTIAIVTHNMQQASRCSDHTAFMFMGQLIEYGATSQIFTAPREKKTEAYISGLFS</sequence>
<dbReference type="InterPro" id="IPR003439">
    <property type="entry name" value="ABC_transporter-like_ATP-bd"/>
</dbReference>
<dbReference type="InterPro" id="IPR003593">
    <property type="entry name" value="AAA+_ATPase"/>
</dbReference>
<dbReference type="Pfam" id="PF00005">
    <property type="entry name" value="ABC_tran"/>
    <property type="match status" value="1"/>
</dbReference>
<gene>
    <name evidence="10" type="primary">pstB</name>
    <name evidence="10" type="ORF">FEM03_10315</name>
</gene>
<name>A0A5R8KF37_9BACT</name>
<dbReference type="SUPFAM" id="SSF52540">
    <property type="entry name" value="P-loop containing nucleoside triphosphate hydrolases"/>
    <property type="match status" value="1"/>
</dbReference>
<dbReference type="InterPro" id="IPR017871">
    <property type="entry name" value="ABC_transporter-like_CS"/>
</dbReference>
<comment type="caution">
    <text evidence="10">The sequence shown here is derived from an EMBL/GenBank/DDBJ whole genome shotgun (WGS) entry which is preliminary data.</text>
</comment>
<dbReference type="AlphaFoldDB" id="A0A5R8KF37"/>
<dbReference type="PROSITE" id="PS50893">
    <property type="entry name" value="ABC_TRANSPORTER_2"/>
    <property type="match status" value="1"/>
</dbReference>
<dbReference type="GO" id="GO:0005315">
    <property type="term" value="F:phosphate transmembrane transporter activity"/>
    <property type="evidence" value="ECO:0007669"/>
    <property type="project" value="InterPro"/>
</dbReference>
<dbReference type="OrthoDB" id="9802185at2"/>
<dbReference type="Proteomes" id="UP000306196">
    <property type="component" value="Unassembled WGS sequence"/>
</dbReference>
<evidence type="ECO:0000313" key="11">
    <source>
        <dbReference type="Proteomes" id="UP000306196"/>
    </source>
</evidence>
<reference evidence="10 11" key="1">
    <citation type="submission" date="2019-05" db="EMBL/GenBank/DDBJ databases">
        <title>Verrucobacter flavum gen. nov., sp. nov. a new member of the family Verrucomicrobiaceae.</title>
        <authorList>
            <person name="Szuroczki S."/>
            <person name="Abbaszade G."/>
            <person name="Szabo A."/>
            <person name="Felfoldi T."/>
            <person name="Schumann P."/>
            <person name="Boka K."/>
            <person name="Keki Z."/>
            <person name="Toumi M."/>
            <person name="Toth E."/>
        </authorList>
    </citation>
    <scope>NUCLEOTIDE SEQUENCE [LARGE SCALE GENOMIC DNA]</scope>
    <source>
        <strain evidence="10 11">MG-N-17</strain>
    </source>
</reference>
<evidence type="ECO:0000259" key="9">
    <source>
        <dbReference type="PROSITE" id="PS50893"/>
    </source>
</evidence>
<keyword evidence="6 10" id="KW-0067">ATP-binding</keyword>
<dbReference type="Gene3D" id="3.40.50.300">
    <property type="entry name" value="P-loop containing nucleotide triphosphate hydrolases"/>
    <property type="match status" value="1"/>
</dbReference>
<dbReference type="GO" id="GO:0005524">
    <property type="term" value="F:ATP binding"/>
    <property type="evidence" value="ECO:0007669"/>
    <property type="project" value="UniProtKB-KW"/>
</dbReference>
<dbReference type="NCBIfam" id="TIGR00972">
    <property type="entry name" value="3a0107s01c2"/>
    <property type="match status" value="1"/>
</dbReference>
<evidence type="ECO:0000256" key="5">
    <source>
        <dbReference type="ARBA" id="ARBA00022741"/>
    </source>
</evidence>
<keyword evidence="7" id="KW-1278">Translocase</keyword>